<dbReference type="GO" id="GO:0030677">
    <property type="term" value="C:ribonuclease P complex"/>
    <property type="evidence" value="ECO:0007669"/>
    <property type="project" value="UniProtKB-UniRule"/>
</dbReference>
<comment type="catalytic activity">
    <reaction evidence="8">
        <text>Endonucleolytic cleavage of RNA, removing 5'-extranucleotides from tRNA precursor.</text>
        <dbReference type="EC" id="3.1.26.5"/>
    </reaction>
</comment>
<name>A0AAE4MJY8_9EURY</name>
<dbReference type="GO" id="GO:0008270">
    <property type="term" value="F:zinc ion binding"/>
    <property type="evidence" value="ECO:0007669"/>
    <property type="project" value="UniProtKB-UniRule"/>
</dbReference>
<evidence type="ECO:0000256" key="3">
    <source>
        <dbReference type="ARBA" id="ARBA00022722"/>
    </source>
</evidence>
<sequence>MESEKTMSRQNRKKNKDLSKKIAEERIQRLFELAQTNQEIHPERAQRYITLARLISMRYNVRLDREQKRSVCKHCYAYLVPGRNCRIRIKNGFVLTTCFECGKQRRIPYHRNDDKIQNE</sequence>
<dbReference type="PANTHER" id="PTHR14742:SF0">
    <property type="entry name" value="RIBONUCLEASE P PROTEIN SUBUNIT P21"/>
    <property type="match status" value="1"/>
</dbReference>
<feature type="binding site" evidence="8">
    <location>
        <position position="98"/>
    </location>
    <ligand>
        <name>Zn(2+)</name>
        <dbReference type="ChEBI" id="CHEBI:29105"/>
    </ligand>
</feature>
<evidence type="ECO:0000256" key="9">
    <source>
        <dbReference type="SAM" id="MobiDB-lite"/>
    </source>
</evidence>
<dbReference type="EC" id="3.1.26.5" evidence="8"/>
<keyword evidence="7 8" id="KW-0862">Zinc</keyword>
<dbReference type="Gene3D" id="1.20.5.420">
    <property type="entry name" value="Immunoglobulin FC, subunit C"/>
    <property type="match status" value="1"/>
</dbReference>
<evidence type="ECO:0000256" key="5">
    <source>
        <dbReference type="ARBA" id="ARBA00022759"/>
    </source>
</evidence>
<keyword evidence="1 8" id="KW-0963">Cytoplasm</keyword>
<dbReference type="AlphaFoldDB" id="A0AAE4MJY8"/>
<dbReference type="GO" id="GO:0004526">
    <property type="term" value="F:ribonuclease P activity"/>
    <property type="evidence" value="ECO:0007669"/>
    <property type="project" value="UniProtKB-UniRule"/>
</dbReference>
<keyword evidence="11" id="KW-1185">Reference proteome</keyword>
<comment type="similarity">
    <text evidence="8">Belongs to the eukaryotic/archaeal RNase P protein component 4 family.</text>
</comment>
<dbReference type="Gene3D" id="6.20.50.20">
    <property type="match status" value="1"/>
</dbReference>
<comment type="subunit">
    <text evidence="8">Consists of a catalytic RNA component and at least 4-5 protein subunits.</text>
</comment>
<accession>A0AAE4MJY8</accession>
<dbReference type="GO" id="GO:0001682">
    <property type="term" value="P:tRNA 5'-leader removal"/>
    <property type="evidence" value="ECO:0007669"/>
    <property type="project" value="UniProtKB-UniRule"/>
</dbReference>
<dbReference type="GO" id="GO:0005737">
    <property type="term" value="C:cytoplasm"/>
    <property type="evidence" value="ECO:0007669"/>
    <property type="project" value="UniProtKB-SubCell"/>
</dbReference>
<dbReference type="InterPro" id="IPR016432">
    <property type="entry name" value="RNP4"/>
</dbReference>
<proteinExistence type="inferred from homology"/>
<evidence type="ECO:0000256" key="4">
    <source>
        <dbReference type="ARBA" id="ARBA00022723"/>
    </source>
</evidence>
<evidence type="ECO:0000256" key="7">
    <source>
        <dbReference type="ARBA" id="ARBA00022833"/>
    </source>
</evidence>
<comment type="function">
    <text evidence="8">Part of ribonuclease P, a protein complex that generates mature tRNA molecules by cleaving their 5'-ends.</text>
</comment>
<feature type="binding site" evidence="8">
    <location>
        <position position="101"/>
    </location>
    <ligand>
        <name>Zn(2+)</name>
        <dbReference type="ChEBI" id="CHEBI:29105"/>
    </ligand>
</feature>
<keyword evidence="4 8" id="KW-0479">Metal-binding</keyword>
<dbReference type="HAMAP" id="MF_00757">
    <property type="entry name" value="RNase_P_4"/>
    <property type="match status" value="1"/>
</dbReference>
<dbReference type="PANTHER" id="PTHR14742">
    <property type="entry name" value="RIBONUCLEASE P SUBUNIT P21"/>
    <property type="match status" value="1"/>
</dbReference>
<dbReference type="InterPro" id="IPR007175">
    <property type="entry name" value="Rpr2/Snm1/Rpp21"/>
</dbReference>
<keyword evidence="6 8" id="KW-0378">Hydrolase</keyword>
<feature type="binding site" evidence="8">
    <location>
        <position position="75"/>
    </location>
    <ligand>
        <name>Zn(2+)</name>
        <dbReference type="ChEBI" id="CHEBI:29105"/>
    </ligand>
</feature>
<evidence type="ECO:0000256" key="8">
    <source>
        <dbReference type="HAMAP-Rule" id="MF_00757"/>
    </source>
</evidence>
<protein>
    <recommendedName>
        <fullName evidence="8">Ribonuclease P protein component 4</fullName>
        <shortName evidence="8">RNase P component 4</shortName>
        <ecNumber evidence="8">3.1.26.5</ecNumber>
    </recommendedName>
    <alternativeName>
        <fullName evidence="8">Rpp21</fullName>
    </alternativeName>
</protein>
<dbReference type="Proteomes" id="UP001271789">
    <property type="component" value="Unassembled WGS sequence"/>
</dbReference>
<reference evidence="10" key="1">
    <citation type="submission" date="2023-06" db="EMBL/GenBank/DDBJ databases">
        <title>Genome sequence of Methanosarcinaceae archaeon Ag5.</title>
        <authorList>
            <person name="Protasov E."/>
            <person name="Platt K."/>
            <person name="Poehlein A."/>
            <person name="Daniel R."/>
            <person name="Brune A."/>
        </authorList>
    </citation>
    <scope>NUCLEOTIDE SEQUENCE</scope>
    <source>
        <strain evidence="10">Ag5</strain>
    </source>
</reference>
<organism evidence="10 11">
    <name type="scientific">Methanolapillus africanus</name>
    <dbReference type="NCBI Taxonomy" id="3028297"/>
    <lineage>
        <taxon>Archaea</taxon>
        <taxon>Methanobacteriati</taxon>
        <taxon>Methanobacteriota</taxon>
        <taxon>Stenosarchaea group</taxon>
        <taxon>Methanomicrobia</taxon>
        <taxon>Methanosarcinales</taxon>
        <taxon>Methanosarcinaceae</taxon>
        <taxon>Methanolapillus</taxon>
    </lineage>
</organism>
<dbReference type="PIRSF" id="PIRSF004878">
    <property type="entry name" value="RNase_P_4"/>
    <property type="match status" value="1"/>
</dbReference>
<comment type="caution">
    <text evidence="10">The sequence shown here is derived from an EMBL/GenBank/DDBJ whole genome shotgun (WGS) entry which is preliminary data.</text>
</comment>
<evidence type="ECO:0000256" key="2">
    <source>
        <dbReference type="ARBA" id="ARBA00022694"/>
    </source>
</evidence>
<gene>
    <name evidence="8" type="primary">rnp4</name>
    <name evidence="10" type="ORF">MsAg5_18330</name>
</gene>
<evidence type="ECO:0000256" key="6">
    <source>
        <dbReference type="ARBA" id="ARBA00022801"/>
    </source>
</evidence>
<keyword evidence="2 8" id="KW-0819">tRNA processing</keyword>
<dbReference type="EMBL" id="JAWDKD010000034">
    <property type="protein sequence ID" value="MDV0447912.1"/>
    <property type="molecule type" value="Genomic_DNA"/>
</dbReference>
<comment type="cofactor">
    <cofactor evidence="8">
        <name>Zn(2+)</name>
        <dbReference type="ChEBI" id="CHEBI:29105"/>
    </cofactor>
    <text evidence="8">Binds 1 zinc ion per subunit.</text>
</comment>
<evidence type="ECO:0000313" key="11">
    <source>
        <dbReference type="Proteomes" id="UP001271789"/>
    </source>
</evidence>
<keyword evidence="3 8" id="KW-0540">Nuclease</keyword>
<keyword evidence="5 8" id="KW-0255">Endonuclease</keyword>
<comment type="subcellular location">
    <subcellularLocation>
        <location evidence="8">Cytoplasm</location>
    </subcellularLocation>
</comment>
<feature type="region of interest" description="Disordered" evidence="9">
    <location>
        <begin position="1"/>
        <end position="20"/>
    </location>
</feature>
<evidence type="ECO:0000256" key="1">
    <source>
        <dbReference type="ARBA" id="ARBA00022490"/>
    </source>
</evidence>
<feature type="binding site" evidence="8">
    <location>
        <position position="72"/>
    </location>
    <ligand>
        <name>Zn(2+)</name>
        <dbReference type="ChEBI" id="CHEBI:29105"/>
    </ligand>
</feature>
<dbReference type="Pfam" id="PF04032">
    <property type="entry name" value="Rpr2"/>
    <property type="match status" value="1"/>
</dbReference>
<evidence type="ECO:0000313" key="10">
    <source>
        <dbReference type="EMBL" id="MDV0447912.1"/>
    </source>
</evidence>